<evidence type="ECO:0000256" key="10">
    <source>
        <dbReference type="ARBA" id="ARBA00022840"/>
    </source>
</evidence>
<dbReference type="Gene3D" id="3.30.200.20">
    <property type="entry name" value="Phosphorylase Kinase, domain 1"/>
    <property type="match status" value="1"/>
</dbReference>
<evidence type="ECO:0000256" key="7">
    <source>
        <dbReference type="ARBA" id="ARBA00022707"/>
    </source>
</evidence>
<feature type="domain" description="Protein kinase" evidence="16">
    <location>
        <begin position="137"/>
        <end position="391"/>
    </location>
</feature>
<evidence type="ECO:0000256" key="1">
    <source>
        <dbReference type="ARBA" id="ARBA00004193"/>
    </source>
</evidence>
<comment type="catalytic activity">
    <reaction evidence="14">
        <text>L-seryl-[protein] + ATP = O-phospho-L-seryl-[protein] + ADP + H(+)</text>
        <dbReference type="Rhea" id="RHEA:17989"/>
        <dbReference type="Rhea" id="RHEA-COMP:9863"/>
        <dbReference type="Rhea" id="RHEA-COMP:11604"/>
        <dbReference type="ChEBI" id="CHEBI:15378"/>
        <dbReference type="ChEBI" id="CHEBI:29999"/>
        <dbReference type="ChEBI" id="CHEBI:30616"/>
        <dbReference type="ChEBI" id="CHEBI:83421"/>
        <dbReference type="ChEBI" id="CHEBI:456216"/>
        <dbReference type="EC" id="2.7.11.1"/>
    </reaction>
</comment>
<organism evidence="17 18">
    <name type="scientific">Camellia sinensis var. sinensis</name>
    <name type="common">China tea</name>
    <dbReference type="NCBI Taxonomy" id="542762"/>
    <lineage>
        <taxon>Eukaryota</taxon>
        <taxon>Viridiplantae</taxon>
        <taxon>Streptophyta</taxon>
        <taxon>Embryophyta</taxon>
        <taxon>Tracheophyta</taxon>
        <taxon>Spermatophyta</taxon>
        <taxon>Magnoliopsida</taxon>
        <taxon>eudicotyledons</taxon>
        <taxon>Gunneridae</taxon>
        <taxon>Pentapetalae</taxon>
        <taxon>asterids</taxon>
        <taxon>Ericales</taxon>
        <taxon>Theaceae</taxon>
        <taxon>Camellia</taxon>
    </lineage>
</organism>
<dbReference type="EMBL" id="SDRB02009346">
    <property type="protein sequence ID" value="THG08376.1"/>
    <property type="molecule type" value="Genomic_DNA"/>
</dbReference>
<dbReference type="EC" id="2.7.11.1" evidence="3"/>
<dbReference type="AlphaFoldDB" id="A0A4S4DZY6"/>
<keyword evidence="8" id="KW-0547">Nucleotide-binding</keyword>
<dbReference type="PROSITE" id="PS50011">
    <property type="entry name" value="PROTEIN_KINASE_DOM"/>
    <property type="match status" value="1"/>
</dbReference>
<comment type="similarity">
    <text evidence="2">Belongs to the protein kinase superfamily. Ser/Thr protein kinase family.</text>
</comment>
<keyword evidence="12" id="KW-0449">Lipoprotein</keyword>
<accession>A0A4S4DZY6</accession>
<evidence type="ECO:0000256" key="2">
    <source>
        <dbReference type="ARBA" id="ARBA00008684"/>
    </source>
</evidence>
<evidence type="ECO:0000256" key="6">
    <source>
        <dbReference type="ARBA" id="ARBA00022679"/>
    </source>
</evidence>
<keyword evidence="4" id="KW-1003">Cell membrane</keyword>
<comment type="catalytic activity">
    <reaction evidence="13">
        <text>L-threonyl-[protein] + ATP = O-phospho-L-threonyl-[protein] + ADP + H(+)</text>
        <dbReference type="Rhea" id="RHEA:46608"/>
        <dbReference type="Rhea" id="RHEA-COMP:11060"/>
        <dbReference type="Rhea" id="RHEA-COMP:11605"/>
        <dbReference type="ChEBI" id="CHEBI:15378"/>
        <dbReference type="ChEBI" id="CHEBI:30013"/>
        <dbReference type="ChEBI" id="CHEBI:30616"/>
        <dbReference type="ChEBI" id="CHEBI:61977"/>
        <dbReference type="ChEBI" id="CHEBI:456216"/>
        <dbReference type="EC" id="2.7.11.1"/>
    </reaction>
</comment>
<name>A0A4S4DZY6_CAMSN</name>
<evidence type="ECO:0000259" key="16">
    <source>
        <dbReference type="PROSITE" id="PS50011"/>
    </source>
</evidence>
<dbReference type="InterPro" id="IPR011009">
    <property type="entry name" value="Kinase-like_dom_sf"/>
</dbReference>
<evidence type="ECO:0000256" key="13">
    <source>
        <dbReference type="ARBA" id="ARBA00047899"/>
    </source>
</evidence>
<evidence type="ECO:0000256" key="14">
    <source>
        <dbReference type="ARBA" id="ARBA00048679"/>
    </source>
</evidence>
<dbReference type="STRING" id="542762.A0A4S4DZY6"/>
<dbReference type="FunFam" id="3.30.200.20:FF:000154">
    <property type="entry name" value="probable serine/threonine-protein kinase At4g35230"/>
    <property type="match status" value="1"/>
</dbReference>
<evidence type="ECO:0000313" key="18">
    <source>
        <dbReference type="Proteomes" id="UP000306102"/>
    </source>
</evidence>
<comment type="caution">
    <text evidence="17">The sequence shown here is derived from an EMBL/GenBank/DDBJ whole genome shotgun (WGS) entry which is preliminary data.</text>
</comment>
<dbReference type="GO" id="GO:0004674">
    <property type="term" value="F:protein serine/threonine kinase activity"/>
    <property type="evidence" value="ECO:0007669"/>
    <property type="project" value="UniProtKB-KW"/>
</dbReference>
<evidence type="ECO:0000256" key="9">
    <source>
        <dbReference type="ARBA" id="ARBA00022777"/>
    </source>
</evidence>
<dbReference type="GO" id="GO:0009742">
    <property type="term" value="P:brassinosteroid mediated signaling pathway"/>
    <property type="evidence" value="ECO:0007669"/>
    <property type="project" value="InterPro"/>
</dbReference>
<gene>
    <name evidence="17" type="ORF">TEA_012749</name>
</gene>
<evidence type="ECO:0000256" key="11">
    <source>
        <dbReference type="ARBA" id="ARBA00023136"/>
    </source>
</evidence>
<dbReference type="SUPFAM" id="SSF56112">
    <property type="entry name" value="Protein kinase-like (PK-like)"/>
    <property type="match status" value="1"/>
</dbReference>
<evidence type="ECO:0000256" key="4">
    <source>
        <dbReference type="ARBA" id="ARBA00022475"/>
    </source>
</evidence>
<feature type="region of interest" description="Disordered" evidence="15">
    <location>
        <begin position="1"/>
        <end position="33"/>
    </location>
</feature>
<dbReference type="Pfam" id="PF07714">
    <property type="entry name" value="PK_Tyr_Ser-Thr"/>
    <property type="match status" value="1"/>
</dbReference>
<keyword evidence="18" id="KW-1185">Reference proteome</keyword>
<evidence type="ECO:0000256" key="15">
    <source>
        <dbReference type="SAM" id="MobiDB-lite"/>
    </source>
</evidence>
<evidence type="ECO:0000256" key="5">
    <source>
        <dbReference type="ARBA" id="ARBA00022527"/>
    </source>
</evidence>
<dbReference type="InterPro" id="IPR001245">
    <property type="entry name" value="Ser-Thr/Tyr_kinase_cat_dom"/>
</dbReference>
<dbReference type="PANTHER" id="PTHR45863:SF47">
    <property type="entry name" value="SERINE_THREONINE-PROTEIN KINASE BSK3"/>
    <property type="match status" value="1"/>
</dbReference>
<evidence type="ECO:0000313" key="17">
    <source>
        <dbReference type="EMBL" id="THG08376.1"/>
    </source>
</evidence>
<evidence type="ECO:0000256" key="8">
    <source>
        <dbReference type="ARBA" id="ARBA00022741"/>
    </source>
</evidence>
<evidence type="ECO:0000256" key="12">
    <source>
        <dbReference type="ARBA" id="ARBA00023288"/>
    </source>
</evidence>
<dbReference type="GO" id="GO:0005524">
    <property type="term" value="F:ATP binding"/>
    <property type="evidence" value="ECO:0007669"/>
    <property type="project" value="UniProtKB-KW"/>
</dbReference>
<keyword evidence="7" id="KW-0519">Myristate</keyword>
<proteinExistence type="inferred from homology"/>
<dbReference type="PANTHER" id="PTHR45863">
    <property type="entry name" value="SERINE/THREONINE-PROTEIN KINASE BSK5"/>
    <property type="match status" value="1"/>
</dbReference>
<dbReference type="InterPro" id="IPR000719">
    <property type="entry name" value="Prot_kinase_dom"/>
</dbReference>
<dbReference type="InterPro" id="IPR045845">
    <property type="entry name" value="BSK"/>
</dbReference>
<keyword evidence="11" id="KW-0472">Membrane</keyword>
<keyword evidence="9" id="KW-0418">Kinase</keyword>
<sequence>MAPSSSPAGRVFALRRKEVVRRPSPPQSPPPRKYRSMEEAFLRQRSLIFSGFRNVAIQLASVHLLKVVVNLQVSDFETEEQIMERILGELHLSVKDANQLVKHGCAKNEEEEVSDLPAYREFTLEQLKNATSGFAVEDIVSENGEKAPNVVYKGKLENQQRIAVKHFKKIACPNVKQFLEEARLVGHLCNHWLANLLGYCCEDDEMLLVAEYMPNNTLAKHLFHWETQPMNWAMRLRVVLHVAQVLEYCTSKGYSVYHDLNPYRVLFDEDCNPRLSCFGLMKSSGNGNIYSTNLAFTPPEFLKTGTVTLEGVIYSFGTLLLDVLSGKHIPPSYDYISNGIHNVDHRDTRKFEVEKNMCAGTSSSSVNRRNCVLHSWNLHGCLLSLCLSLCS</sequence>
<dbReference type="GO" id="GO:0005886">
    <property type="term" value="C:plasma membrane"/>
    <property type="evidence" value="ECO:0007669"/>
    <property type="project" value="UniProtKB-SubCell"/>
</dbReference>
<keyword evidence="6" id="KW-0808">Transferase</keyword>
<dbReference type="Gene3D" id="1.10.510.10">
    <property type="entry name" value="Transferase(Phosphotransferase) domain 1"/>
    <property type="match status" value="1"/>
</dbReference>
<protein>
    <recommendedName>
        <fullName evidence="3">non-specific serine/threonine protein kinase</fullName>
        <ecNumber evidence="3">2.7.11.1</ecNumber>
    </recommendedName>
</protein>
<reference evidence="17 18" key="1">
    <citation type="journal article" date="2018" name="Proc. Natl. Acad. Sci. U.S.A.">
        <title>Draft genome sequence of Camellia sinensis var. sinensis provides insights into the evolution of the tea genome and tea quality.</title>
        <authorList>
            <person name="Wei C."/>
            <person name="Yang H."/>
            <person name="Wang S."/>
            <person name="Zhao J."/>
            <person name="Liu C."/>
            <person name="Gao L."/>
            <person name="Xia E."/>
            <person name="Lu Y."/>
            <person name="Tai Y."/>
            <person name="She G."/>
            <person name="Sun J."/>
            <person name="Cao H."/>
            <person name="Tong W."/>
            <person name="Gao Q."/>
            <person name="Li Y."/>
            <person name="Deng W."/>
            <person name="Jiang X."/>
            <person name="Wang W."/>
            <person name="Chen Q."/>
            <person name="Zhang S."/>
            <person name="Li H."/>
            <person name="Wu J."/>
            <person name="Wang P."/>
            <person name="Li P."/>
            <person name="Shi C."/>
            <person name="Zheng F."/>
            <person name="Jian J."/>
            <person name="Huang B."/>
            <person name="Shan D."/>
            <person name="Shi M."/>
            <person name="Fang C."/>
            <person name="Yue Y."/>
            <person name="Li F."/>
            <person name="Li D."/>
            <person name="Wei S."/>
            <person name="Han B."/>
            <person name="Jiang C."/>
            <person name="Yin Y."/>
            <person name="Xia T."/>
            <person name="Zhang Z."/>
            <person name="Bennetzen J.L."/>
            <person name="Zhao S."/>
            <person name="Wan X."/>
        </authorList>
    </citation>
    <scope>NUCLEOTIDE SEQUENCE [LARGE SCALE GENOMIC DNA]</scope>
    <source>
        <strain evidence="18">cv. Shuchazao</strain>
        <tissue evidence="17">Leaf</tissue>
    </source>
</reference>
<comment type="subcellular location">
    <subcellularLocation>
        <location evidence="1">Cell membrane</location>
        <topology evidence="1">Lipid-anchor</topology>
    </subcellularLocation>
</comment>
<keyword evidence="5" id="KW-0723">Serine/threonine-protein kinase</keyword>
<dbReference type="Proteomes" id="UP000306102">
    <property type="component" value="Unassembled WGS sequence"/>
</dbReference>
<evidence type="ECO:0000256" key="3">
    <source>
        <dbReference type="ARBA" id="ARBA00012513"/>
    </source>
</evidence>
<keyword evidence="10" id="KW-0067">ATP-binding</keyword>